<dbReference type="Proteomes" id="UP001620626">
    <property type="component" value="Unassembled WGS sequence"/>
</dbReference>
<reference evidence="3 4" key="1">
    <citation type="submission" date="2024-10" db="EMBL/GenBank/DDBJ databases">
        <authorList>
            <person name="Kim D."/>
        </authorList>
    </citation>
    <scope>NUCLEOTIDE SEQUENCE [LARGE SCALE GENOMIC DNA]</scope>
    <source>
        <strain evidence="3">BH-2024</strain>
    </source>
</reference>
<dbReference type="AlphaFoldDB" id="A0ABD2M1U3"/>
<keyword evidence="4" id="KW-1185">Reference proteome</keyword>
<evidence type="ECO:0000313" key="2">
    <source>
        <dbReference type="EMBL" id="KAL3116406.1"/>
    </source>
</evidence>
<proteinExistence type="predicted"/>
<gene>
    <name evidence="2" type="ORF">niasHT_002489</name>
    <name evidence="3" type="ORF">niasHT_004917</name>
</gene>
<evidence type="ECO:0000256" key="1">
    <source>
        <dbReference type="SAM" id="MobiDB-lite"/>
    </source>
</evidence>
<feature type="region of interest" description="Disordered" evidence="1">
    <location>
        <begin position="136"/>
        <end position="164"/>
    </location>
</feature>
<evidence type="ECO:0000313" key="3">
    <source>
        <dbReference type="EMBL" id="KAL3121472.1"/>
    </source>
</evidence>
<protein>
    <recommendedName>
        <fullName evidence="5">Regulatory protein zeste</fullName>
    </recommendedName>
</protein>
<accession>A0ABD2M1U3</accession>
<evidence type="ECO:0008006" key="5">
    <source>
        <dbReference type="Google" id="ProtNLM"/>
    </source>
</evidence>
<name>A0ABD2M1U3_9BILA</name>
<feature type="compositionally biased region" description="Low complexity" evidence="1">
    <location>
        <begin position="137"/>
        <end position="149"/>
    </location>
</feature>
<organism evidence="3 4">
    <name type="scientific">Heterodera trifolii</name>
    <dbReference type="NCBI Taxonomy" id="157864"/>
    <lineage>
        <taxon>Eukaryota</taxon>
        <taxon>Metazoa</taxon>
        <taxon>Ecdysozoa</taxon>
        <taxon>Nematoda</taxon>
        <taxon>Chromadorea</taxon>
        <taxon>Rhabditida</taxon>
        <taxon>Tylenchina</taxon>
        <taxon>Tylenchomorpha</taxon>
        <taxon>Tylenchoidea</taxon>
        <taxon>Heteroderidae</taxon>
        <taxon>Heteroderinae</taxon>
        <taxon>Heterodera</taxon>
    </lineage>
</organism>
<dbReference type="EMBL" id="JBICBT010000187">
    <property type="protein sequence ID" value="KAL3121472.1"/>
    <property type="molecule type" value="Genomic_DNA"/>
</dbReference>
<sequence>MSQRQNQSRLIVAQLCRERKHILFGAFSPQLTKKIKEQCWEEVRELAVASGCEKLAGKPWTFVRDCIWGASKRDALHKRDIQRKSGEGAVNFTEVDEIVFDVIGKDSAVVDGLEVASDDDDNWKKDQQQIVTKNEFGSGSSRSTFSTPFRKMKPRGRAASDTDSGSELDIEIKKAKLRLLDEQLETQRLTNYKLRQEIGSMSGSRPSSCESLAIGFGGLNASLEPSNSSKNASQELEMLRRNEDELFTLEKMT</sequence>
<evidence type="ECO:0000313" key="4">
    <source>
        <dbReference type="Proteomes" id="UP001620626"/>
    </source>
</evidence>
<comment type="caution">
    <text evidence="3">The sequence shown here is derived from an EMBL/GenBank/DDBJ whole genome shotgun (WGS) entry which is preliminary data.</text>
</comment>
<dbReference type="EMBL" id="JBICBT010000359">
    <property type="protein sequence ID" value="KAL3116406.1"/>
    <property type="molecule type" value="Genomic_DNA"/>
</dbReference>